<keyword evidence="4" id="KW-1185">Reference proteome</keyword>
<gene>
    <name evidence="2" type="ORF">FLL45_17435</name>
    <name evidence="3" type="ORF">FLL45_17715</name>
</gene>
<feature type="transmembrane region" description="Helical" evidence="1">
    <location>
        <begin position="225"/>
        <end position="245"/>
    </location>
</feature>
<feature type="transmembrane region" description="Helical" evidence="1">
    <location>
        <begin position="103"/>
        <end position="123"/>
    </location>
</feature>
<feature type="transmembrane region" description="Helical" evidence="1">
    <location>
        <begin position="12"/>
        <end position="36"/>
    </location>
</feature>
<comment type="caution">
    <text evidence="3">The sequence shown here is derived from an EMBL/GenBank/DDBJ whole genome shotgun (WGS) entry which is preliminary data.</text>
</comment>
<evidence type="ECO:0008006" key="5">
    <source>
        <dbReference type="Google" id="ProtNLM"/>
    </source>
</evidence>
<reference evidence="3 4" key="1">
    <citation type="submission" date="2019-06" db="EMBL/GenBank/DDBJ databases">
        <title>Draft genome of Aliikangiella marina GYP-15.</title>
        <authorList>
            <person name="Wang G."/>
        </authorList>
    </citation>
    <scope>NUCLEOTIDE SEQUENCE [LARGE SCALE GENOMIC DNA]</scope>
    <source>
        <strain evidence="3 4">GYP-15</strain>
    </source>
</reference>
<evidence type="ECO:0000313" key="4">
    <source>
        <dbReference type="Proteomes" id="UP000317839"/>
    </source>
</evidence>
<keyword evidence="1" id="KW-0472">Membrane</keyword>
<dbReference type="EMBL" id="VIKR01000005">
    <property type="protein sequence ID" value="TQV72059.1"/>
    <property type="molecule type" value="Genomic_DNA"/>
</dbReference>
<dbReference type="AlphaFoldDB" id="A0A545T4B1"/>
<keyword evidence="1" id="KW-0812">Transmembrane</keyword>
<feature type="transmembrane region" description="Helical" evidence="1">
    <location>
        <begin position="171"/>
        <end position="191"/>
    </location>
</feature>
<evidence type="ECO:0000313" key="2">
    <source>
        <dbReference type="EMBL" id="TQV72006.1"/>
    </source>
</evidence>
<evidence type="ECO:0000256" key="1">
    <source>
        <dbReference type="SAM" id="Phobius"/>
    </source>
</evidence>
<protein>
    <recommendedName>
        <fullName evidence="5">ADP,ATP carrier protein</fullName>
    </recommendedName>
</protein>
<feature type="transmembrane region" description="Helical" evidence="1">
    <location>
        <begin position="42"/>
        <end position="63"/>
    </location>
</feature>
<keyword evidence="1" id="KW-1133">Transmembrane helix</keyword>
<feature type="transmembrane region" description="Helical" evidence="1">
    <location>
        <begin position="298"/>
        <end position="322"/>
    </location>
</feature>
<dbReference type="InterPro" id="IPR016024">
    <property type="entry name" value="ARM-type_fold"/>
</dbReference>
<proteinExistence type="predicted"/>
<dbReference type="EMBL" id="VIKR01000005">
    <property type="protein sequence ID" value="TQV72006.1"/>
    <property type="molecule type" value="Genomic_DNA"/>
</dbReference>
<feature type="transmembrane region" description="Helical" evidence="1">
    <location>
        <begin position="385"/>
        <end position="407"/>
    </location>
</feature>
<accession>A0A545T4B1</accession>
<feature type="transmembrane region" description="Helical" evidence="1">
    <location>
        <begin position="72"/>
        <end position="91"/>
    </location>
</feature>
<dbReference type="SUPFAM" id="SSF48371">
    <property type="entry name" value="ARM repeat"/>
    <property type="match status" value="1"/>
</dbReference>
<evidence type="ECO:0000313" key="3">
    <source>
        <dbReference type="EMBL" id="TQV72059.1"/>
    </source>
</evidence>
<organism evidence="3 4">
    <name type="scientific">Aliikangiella marina</name>
    <dbReference type="NCBI Taxonomy" id="1712262"/>
    <lineage>
        <taxon>Bacteria</taxon>
        <taxon>Pseudomonadati</taxon>
        <taxon>Pseudomonadota</taxon>
        <taxon>Gammaproteobacteria</taxon>
        <taxon>Oceanospirillales</taxon>
        <taxon>Pleioneaceae</taxon>
        <taxon>Aliikangiella</taxon>
    </lineage>
</organism>
<feature type="transmembrane region" description="Helical" evidence="1">
    <location>
        <begin position="144"/>
        <end position="165"/>
    </location>
</feature>
<sequence>MKAKSFVDSNFFIFIMAFFLGWCVYSLKLVSIIKLLGELDFSFYPVLMLIQGASLFVSMKIMIRVSEKNDKIFYLIALLAGFAVVYFTSNFTLNSWAQGRYGWAYSCAVFMLSTFIILAIDITTRMIVTSQLSLLENPNSSAHACFALEIGVIFGAVATLTISRFVDPNDWLTPVLMIVPFCIGLYCLLILTRKKSAANESPQSEKIEHALELHKQNLKSNIGRFLPLMVAIVAIALICKQLQGFAVFVGLKQWQASSQQPIAEIFSTLAIIQNTLVLLFLIPSFFSQKKSTQWTHGFRFYFLIQTASMFFISVFSFAATLIGTGILRKIIQRAFLNQLFNLLLASIPKGIRFIIKSRSQKYGQSIAYASLALLSYLAINDYIAFQAVWFITGLIALSGVAVLYFLVRRLNAFHYENIKEFSSCPFNVYEAISSCYALSNKDATQYASRLSPLFEQEKIPFILKKSLLHAIGEMRNENSINFLCDSFYRYPREDVQLQILIALNNFKHKEIDPFFLNVLKNTMYSDTQRGELKSSFCEVIAKRLPQETIKMTQDIIDSNPEDIRITGNAIDVLGSIATRLNSKEICQYLAKFLAPEYPRRIRINTIKHLYHQAQYRQQIDEIILSVHNSTILEDRCGAAYLYGVLGIKQHLNYIEALNKETNNRNATVLLSLLRLDQEYVIREIIDLIDEATTQEAMVYINQIYRLEDARLRYKIYFAMIEYYPQHTNAVLNLMRQSQKNFDEDRLIIIEEAQRKGIQISEDLIYPAS</sequence>
<feature type="transmembrane region" description="Helical" evidence="1">
    <location>
        <begin position="265"/>
        <end position="286"/>
    </location>
</feature>
<dbReference type="RefSeq" id="WP_142943386.1">
    <property type="nucleotide sequence ID" value="NZ_VIKR01000005.1"/>
</dbReference>
<name>A0A545T4B1_9GAMM</name>
<dbReference type="Proteomes" id="UP000317839">
    <property type="component" value="Unassembled WGS sequence"/>
</dbReference>